<organism evidence="2 3">
    <name type="scientific">Rhamnusium bicolor</name>
    <dbReference type="NCBI Taxonomy" id="1586634"/>
    <lineage>
        <taxon>Eukaryota</taxon>
        <taxon>Metazoa</taxon>
        <taxon>Ecdysozoa</taxon>
        <taxon>Arthropoda</taxon>
        <taxon>Hexapoda</taxon>
        <taxon>Insecta</taxon>
        <taxon>Pterygota</taxon>
        <taxon>Neoptera</taxon>
        <taxon>Endopterygota</taxon>
        <taxon>Coleoptera</taxon>
        <taxon>Polyphaga</taxon>
        <taxon>Cucujiformia</taxon>
        <taxon>Chrysomeloidea</taxon>
        <taxon>Cerambycidae</taxon>
        <taxon>Lepturinae</taxon>
        <taxon>Rhagiini</taxon>
        <taxon>Rhamnusium</taxon>
    </lineage>
</organism>
<sequence length="86" mass="10353">MYVCKKFRCFKNISPDIRQTLFQHFYHMTQKNEEDSNLVAIMSMKTIGRRRLRNNIDENRRKTKPATSHYKVRHNGGEYPVCRNGF</sequence>
<evidence type="ECO:0000313" key="3">
    <source>
        <dbReference type="Proteomes" id="UP001162156"/>
    </source>
</evidence>
<comment type="caution">
    <text evidence="2">The sequence shown here is derived from an EMBL/GenBank/DDBJ whole genome shotgun (WGS) entry which is preliminary data.</text>
</comment>
<keyword evidence="3" id="KW-1185">Reference proteome</keyword>
<dbReference type="Proteomes" id="UP001162156">
    <property type="component" value="Unassembled WGS sequence"/>
</dbReference>
<proteinExistence type="predicted"/>
<name>A0AAV8WJC9_9CUCU</name>
<accession>A0AAV8WJC9</accession>
<gene>
    <name evidence="2" type="ORF">NQ314_021044</name>
</gene>
<dbReference type="AlphaFoldDB" id="A0AAV8WJC9"/>
<evidence type="ECO:0000256" key="1">
    <source>
        <dbReference type="SAM" id="MobiDB-lite"/>
    </source>
</evidence>
<protein>
    <submittedName>
        <fullName evidence="2">Uncharacterized protein</fullName>
    </submittedName>
</protein>
<reference evidence="2" key="1">
    <citation type="journal article" date="2023" name="Insect Mol. Biol.">
        <title>Genome sequencing provides insights into the evolution of gene families encoding plant cell wall-degrading enzymes in longhorned beetles.</title>
        <authorList>
            <person name="Shin N.R."/>
            <person name="Okamura Y."/>
            <person name="Kirsch R."/>
            <person name="Pauchet Y."/>
        </authorList>
    </citation>
    <scope>NUCLEOTIDE SEQUENCE</scope>
    <source>
        <strain evidence="2">RBIC_L_NR</strain>
    </source>
</reference>
<feature type="region of interest" description="Disordered" evidence="1">
    <location>
        <begin position="57"/>
        <end position="76"/>
    </location>
</feature>
<evidence type="ECO:0000313" key="2">
    <source>
        <dbReference type="EMBL" id="KAJ8926573.1"/>
    </source>
</evidence>
<dbReference type="EMBL" id="JANEYF010005847">
    <property type="protein sequence ID" value="KAJ8926573.1"/>
    <property type="molecule type" value="Genomic_DNA"/>
</dbReference>